<dbReference type="InterPro" id="IPR001647">
    <property type="entry name" value="HTH_TetR"/>
</dbReference>
<dbReference type="AlphaFoldDB" id="A0A371J0Y6"/>
<dbReference type="GO" id="GO:0003677">
    <property type="term" value="F:DNA binding"/>
    <property type="evidence" value="ECO:0007669"/>
    <property type="project" value="UniProtKB-UniRule"/>
</dbReference>
<evidence type="ECO:0000259" key="3">
    <source>
        <dbReference type="PROSITE" id="PS50977"/>
    </source>
</evidence>
<dbReference type="PROSITE" id="PS50977">
    <property type="entry name" value="HTH_TETR_2"/>
    <property type="match status" value="1"/>
</dbReference>
<dbReference type="PRINTS" id="PR00455">
    <property type="entry name" value="HTHTETR"/>
</dbReference>
<dbReference type="PANTHER" id="PTHR43479:SF11">
    <property type="entry name" value="ACREF_ENVCD OPERON REPRESSOR-RELATED"/>
    <property type="match status" value="1"/>
</dbReference>
<feature type="domain" description="HTH tetR-type" evidence="3">
    <location>
        <begin position="6"/>
        <end position="66"/>
    </location>
</feature>
<dbReference type="SUPFAM" id="SSF48498">
    <property type="entry name" value="Tetracyclin repressor-like, C-terminal domain"/>
    <property type="match status" value="1"/>
</dbReference>
<name>A0A371J0Y6_9FIRM</name>
<comment type="caution">
    <text evidence="4">The sequence shown here is derived from an EMBL/GenBank/DDBJ whole genome shotgun (WGS) entry which is preliminary data.</text>
</comment>
<organism evidence="4 5">
    <name type="scientific">Romboutsia weinsteinii</name>
    <dbReference type="NCBI Taxonomy" id="2020949"/>
    <lineage>
        <taxon>Bacteria</taxon>
        <taxon>Bacillati</taxon>
        <taxon>Bacillota</taxon>
        <taxon>Clostridia</taxon>
        <taxon>Peptostreptococcales</taxon>
        <taxon>Peptostreptococcaceae</taxon>
        <taxon>Romboutsia</taxon>
    </lineage>
</organism>
<dbReference type="PANTHER" id="PTHR43479">
    <property type="entry name" value="ACREF/ENVCD OPERON REPRESSOR-RELATED"/>
    <property type="match status" value="1"/>
</dbReference>
<dbReference type="InterPro" id="IPR036271">
    <property type="entry name" value="Tet_transcr_reg_TetR-rel_C_sf"/>
</dbReference>
<gene>
    <name evidence="4" type="ORF">CHL78_013935</name>
</gene>
<accession>A0A371J0Y6</accession>
<dbReference type="SUPFAM" id="SSF46689">
    <property type="entry name" value="Homeodomain-like"/>
    <property type="match status" value="1"/>
</dbReference>
<dbReference type="EMBL" id="NOJY02000029">
    <property type="protein sequence ID" value="RDY26354.1"/>
    <property type="molecule type" value="Genomic_DNA"/>
</dbReference>
<dbReference type="OrthoDB" id="6430772at2"/>
<keyword evidence="1 2" id="KW-0238">DNA-binding</keyword>
<evidence type="ECO:0000256" key="1">
    <source>
        <dbReference type="ARBA" id="ARBA00023125"/>
    </source>
</evidence>
<keyword evidence="5" id="KW-1185">Reference proteome</keyword>
<dbReference type="Pfam" id="PF00440">
    <property type="entry name" value="TetR_N"/>
    <property type="match status" value="1"/>
</dbReference>
<dbReference type="Proteomes" id="UP000215694">
    <property type="component" value="Unassembled WGS sequence"/>
</dbReference>
<evidence type="ECO:0000256" key="2">
    <source>
        <dbReference type="PROSITE-ProRule" id="PRU00335"/>
    </source>
</evidence>
<dbReference type="InterPro" id="IPR050624">
    <property type="entry name" value="HTH-type_Tx_Regulator"/>
</dbReference>
<proteinExistence type="predicted"/>
<dbReference type="InterPro" id="IPR009057">
    <property type="entry name" value="Homeodomain-like_sf"/>
</dbReference>
<feature type="DNA-binding region" description="H-T-H motif" evidence="2">
    <location>
        <begin position="29"/>
        <end position="48"/>
    </location>
</feature>
<reference evidence="4 5" key="1">
    <citation type="journal article" date="2017" name="Genome Announc.">
        <title>Draft Genome Sequence of Romboutsia weinsteinii sp. nov. Strain CCRI-19649(T) Isolated from Surface Water.</title>
        <authorList>
            <person name="Maheux A.F."/>
            <person name="Boudreau D.K."/>
            <person name="Berube E."/>
            <person name="Boissinot M."/>
            <person name="Cantin P."/>
            <person name="Raymond F."/>
            <person name="Corbeil J."/>
            <person name="Omar R.F."/>
            <person name="Bergeron M.G."/>
        </authorList>
    </citation>
    <scope>NUCLEOTIDE SEQUENCE [LARGE SCALE GENOMIC DNA]</scope>
    <source>
        <strain evidence="4 5">CCRI-19649</strain>
    </source>
</reference>
<protein>
    <submittedName>
        <fullName evidence="4">TetR/AcrR family transcriptional regulator</fullName>
    </submittedName>
</protein>
<sequence>MKPSNTNMKQTILLAATKLITENGIKNTSLADIAKAVGISKGTLYYHYASKDDIICEIADSHLKIITGAVLNCVQNANTEHPKDEIIKSILDKISAIEGTGRVHMYLICEAITANESLRERIKIHYMDWRTTLKDEIKKTFHDDDESSDALSFLLVSIVDGLVVQSLLKTEKIPFEEIATFLINHWC</sequence>
<evidence type="ECO:0000313" key="5">
    <source>
        <dbReference type="Proteomes" id="UP000215694"/>
    </source>
</evidence>
<dbReference type="Gene3D" id="1.10.357.10">
    <property type="entry name" value="Tetracycline Repressor, domain 2"/>
    <property type="match status" value="1"/>
</dbReference>
<evidence type="ECO:0000313" key="4">
    <source>
        <dbReference type="EMBL" id="RDY26354.1"/>
    </source>
</evidence>